<dbReference type="EMBL" id="JAMKFB020000258">
    <property type="protein sequence ID" value="KAL0151170.1"/>
    <property type="molecule type" value="Genomic_DNA"/>
</dbReference>
<comment type="caution">
    <text evidence="1">The sequence shown here is derived from an EMBL/GenBank/DDBJ whole genome shotgun (WGS) entry which is preliminary data.</text>
</comment>
<reference evidence="1 2" key="1">
    <citation type="submission" date="2024-05" db="EMBL/GenBank/DDBJ databases">
        <title>Genome sequencing and assembly of Indian major carp, Cirrhinus mrigala (Hamilton, 1822).</title>
        <authorList>
            <person name="Mohindra V."/>
            <person name="Chowdhury L.M."/>
            <person name="Lal K."/>
            <person name="Jena J.K."/>
        </authorList>
    </citation>
    <scope>NUCLEOTIDE SEQUENCE [LARGE SCALE GENOMIC DNA]</scope>
    <source>
        <strain evidence="1">CM1030</strain>
        <tissue evidence="1">Blood</tissue>
    </source>
</reference>
<accession>A0ABD0MQA8</accession>
<protein>
    <submittedName>
        <fullName evidence="1">Uncharacterized protein</fullName>
    </submittedName>
</protein>
<gene>
    <name evidence="1" type="ORF">M9458_053683</name>
</gene>
<feature type="non-terminal residue" evidence="1">
    <location>
        <position position="69"/>
    </location>
</feature>
<evidence type="ECO:0000313" key="1">
    <source>
        <dbReference type="EMBL" id="KAL0151170.1"/>
    </source>
</evidence>
<dbReference type="Proteomes" id="UP001529510">
    <property type="component" value="Unassembled WGS sequence"/>
</dbReference>
<evidence type="ECO:0000313" key="2">
    <source>
        <dbReference type="Proteomes" id="UP001529510"/>
    </source>
</evidence>
<dbReference type="AlphaFoldDB" id="A0ABD0MQA8"/>
<proteinExistence type="predicted"/>
<feature type="non-terminal residue" evidence="1">
    <location>
        <position position="1"/>
    </location>
</feature>
<keyword evidence="2" id="KW-1185">Reference proteome</keyword>
<name>A0ABD0MQA8_CIRMR</name>
<sequence length="69" mass="7794">KYRNQASRKKRSRKTTCKMSVYEEREQETPVGVQRAAISEFSCVAMKSNNSMNKPSYLSDGAAVTFDPV</sequence>
<organism evidence="1 2">
    <name type="scientific">Cirrhinus mrigala</name>
    <name type="common">Mrigala</name>
    <dbReference type="NCBI Taxonomy" id="683832"/>
    <lineage>
        <taxon>Eukaryota</taxon>
        <taxon>Metazoa</taxon>
        <taxon>Chordata</taxon>
        <taxon>Craniata</taxon>
        <taxon>Vertebrata</taxon>
        <taxon>Euteleostomi</taxon>
        <taxon>Actinopterygii</taxon>
        <taxon>Neopterygii</taxon>
        <taxon>Teleostei</taxon>
        <taxon>Ostariophysi</taxon>
        <taxon>Cypriniformes</taxon>
        <taxon>Cyprinidae</taxon>
        <taxon>Labeoninae</taxon>
        <taxon>Labeonini</taxon>
        <taxon>Cirrhinus</taxon>
    </lineage>
</organism>